<dbReference type="EMBL" id="OZ034832">
    <property type="protein sequence ID" value="CAL1689854.1"/>
    <property type="molecule type" value="Genomic_DNA"/>
</dbReference>
<sequence length="98" mass="10990">MQRRCCCNIPAGEHNEWLLLQRAFSRRHIRAVVTPAIGLPIGTHSDDLAAFYGYILAPRIEKSTTSTRGIFTVNSSRAWAPPPGEEGRERYLRHADSA</sequence>
<accession>A0AAV2PE81</accession>
<proteinExistence type="predicted"/>
<reference evidence="2" key="1">
    <citation type="submission" date="2024-04" db="EMBL/GenBank/DDBJ databases">
        <authorList>
            <consortium name="Molecular Ecology Group"/>
        </authorList>
    </citation>
    <scope>NUCLEOTIDE SEQUENCE</scope>
</reference>
<organism evidence="2 3">
    <name type="scientific">Lasius platythorax</name>
    <dbReference type="NCBI Taxonomy" id="488582"/>
    <lineage>
        <taxon>Eukaryota</taxon>
        <taxon>Metazoa</taxon>
        <taxon>Ecdysozoa</taxon>
        <taxon>Arthropoda</taxon>
        <taxon>Hexapoda</taxon>
        <taxon>Insecta</taxon>
        <taxon>Pterygota</taxon>
        <taxon>Neoptera</taxon>
        <taxon>Endopterygota</taxon>
        <taxon>Hymenoptera</taxon>
        <taxon>Apocrita</taxon>
        <taxon>Aculeata</taxon>
        <taxon>Formicoidea</taxon>
        <taxon>Formicidae</taxon>
        <taxon>Formicinae</taxon>
        <taxon>Lasius</taxon>
        <taxon>Lasius</taxon>
    </lineage>
</organism>
<feature type="region of interest" description="Disordered" evidence="1">
    <location>
        <begin position="75"/>
        <end position="98"/>
    </location>
</feature>
<gene>
    <name evidence="2" type="ORF">LPLAT_LOCUS14689</name>
</gene>
<name>A0AAV2PE81_9HYME</name>
<dbReference type="AlphaFoldDB" id="A0AAV2PE81"/>
<keyword evidence="3" id="KW-1185">Reference proteome</keyword>
<dbReference type="Proteomes" id="UP001497644">
    <property type="component" value="Chromosome 9"/>
</dbReference>
<evidence type="ECO:0000313" key="2">
    <source>
        <dbReference type="EMBL" id="CAL1689854.1"/>
    </source>
</evidence>
<evidence type="ECO:0000313" key="3">
    <source>
        <dbReference type="Proteomes" id="UP001497644"/>
    </source>
</evidence>
<protein>
    <submittedName>
        <fullName evidence="2">Uncharacterized protein</fullName>
    </submittedName>
</protein>
<feature type="compositionally biased region" description="Basic and acidic residues" evidence="1">
    <location>
        <begin position="85"/>
        <end position="98"/>
    </location>
</feature>
<evidence type="ECO:0000256" key="1">
    <source>
        <dbReference type="SAM" id="MobiDB-lite"/>
    </source>
</evidence>